<keyword evidence="4" id="KW-0808">Transferase</keyword>
<organism evidence="9 10">
    <name type="scientific">Pseudaquabacterium inlustre</name>
    <dbReference type="NCBI Taxonomy" id="2984192"/>
    <lineage>
        <taxon>Bacteria</taxon>
        <taxon>Pseudomonadati</taxon>
        <taxon>Pseudomonadota</taxon>
        <taxon>Betaproteobacteria</taxon>
        <taxon>Burkholderiales</taxon>
        <taxon>Sphaerotilaceae</taxon>
        <taxon>Pseudaquabacterium</taxon>
    </lineage>
</organism>
<dbReference type="SMART" id="SM00086">
    <property type="entry name" value="PAC"/>
    <property type="match status" value="1"/>
</dbReference>
<reference evidence="9 10" key="1">
    <citation type="submission" date="2024-04" db="EMBL/GenBank/DDBJ databases">
        <title>Novel species of the genus Ideonella isolated from streams.</title>
        <authorList>
            <person name="Lu H."/>
        </authorList>
    </citation>
    <scope>NUCLEOTIDE SEQUENCE [LARGE SCALE GENOMIC DNA]</scope>
    <source>
        <strain evidence="9 10">DXS22W</strain>
    </source>
</reference>
<dbReference type="Pfam" id="PF08447">
    <property type="entry name" value="PAS_3"/>
    <property type="match status" value="1"/>
</dbReference>
<sequence>MRQRLRWAGAGLLLLTVLAAAATTRAPALNPMLLWLPVGLAWTAGLWWLDAALRAADAQGQALARREAQMRTLADNLPDTVARVDRQSRYLYVNAAVRQAAGLAPGAFLGRTNAELGMPATVVETWDRLFAQVFAGGSAQRVQFDFPGPQGLRTWESLVVPEAGDGGQAGEVGSVLVISRDITERRRLLDALRASEQRLAYLLDQTPAVIYSARSSGNFAATFYSANIEPLLGYRPQDFLADADFWLDRVHPEDQPAVTAALDSLTLATGAAVVEYRFRHRDGRWRWLRDEFRRVEVPAGEAELVGSLIDITDRRHAEDEVRRLAAELEVRVAERTAQLQTSEQRYRRIFDAVPVAIHEQDWTDARRLLNALREEGVEDLGAHLAQHPEFLRQCLRAVRVLKVNCKAAELRGVVLAEGQPRTLEAVFDTPEGAGDFVGELQALWQGQRLYTWQRRQTLPDGRPLNLLLSMSLPALDESTDGTALVCFIDLTEIDRLHAELDATLASVRRVNRELETFTYSVSHDLKAPLRGIDGYGRLLLRDHASRLDAEGRQFLTHIRTATQHMGQLIDDLLAFSRLERRGMALADLPLAPLVHGVVQALPDSPALRTARITLAVPASLQARADAQGLQMALRNLLDNALKFGRPGVPLAIELGGSAQADGRVTLWVRDNGIGFDMRFATRIFEIFQRLHRAEDYPGTGVGLAIVRKAMERMGGTVRADSRPGEGAIFRLELPGSP</sequence>
<dbReference type="InterPro" id="IPR052162">
    <property type="entry name" value="Sensor_kinase/Photoreceptor"/>
</dbReference>
<feature type="domain" description="PAC" evidence="8">
    <location>
        <begin position="272"/>
        <end position="323"/>
    </location>
</feature>
<gene>
    <name evidence="9" type="ORF">AACH10_18995</name>
</gene>
<dbReference type="PANTHER" id="PTHR43304:SF1">
    <property type="entry name" value="PAC DOMAIN-CONTAINING PROTEIN"/>
    <property type="match status" value="1"/>
</dbReference>
<dbReference type="SMART" id="SM00388">
    <property type="entry name" value="HisKA"/>
    <property type="match status" value="1"/>
</dbReference>
<feature type="domain" description="PAS" evidence="7">
    <location>
        <begin position="195"/>
        <end position="269"/>
    </location>
</feature>
<evidence type="ECO:0000256" key="1">
    <source>
        <dbReference type="ARBA" id="ARBA00000085"/>
    </source>
</evidence>
<dbReference type="InterPro" id="IPR004358">
    <property type="entry name" value="Sig_transdc_His_kin-like_C"/>
</dbReference>
<dbReference type="Gene3D" id="3.30.450.20">
    <property type="entry name" value="PAS domain"/>
    <property type="match status" value="2"/>
</dbReference>
<keyword evidence="5" id="KW-0418">Kinase</keyword>
<evidence type="ECO:0000256" key="2">
    <source>
        <dbReference type="ARBA" id="ARBA00012438"/>
    </source>
</evidence>
<evidence type="ECO:0000313" key="9">
    <source>
        <dbReference type="EMBL" id="MEK8052347.1"/>
    </source>
</evidence>
<evidence type="ECO:0000313" key="10">
    <source>
        <dbReference type="Proteomes" id="UP001365405"/>
    </source>
</evidence>
<dbReference type="InterPro" id="IPR001610">
    <property type="entry name" value="PAC"/>
</dbReference>
<keyword evidence="10" id="KW-1185">Reference proteome</keyword>
<evidence type="ECO:0000259" key="6">
    <source>
        <dbReference type="PROSITE" id="PS50109"/>
    </source>
</evidence>
<dbReference type="PROSITE" id="PS50109">
    <property type="entry name" value="HIS_KIN"/>
    <property type="match status" value="1"/>
</dbReference>
<evidence type="ECO:0000256" key="4">
    <source>
        <dbReference type="ARBA" id="ARBA00022679"/>
    </source>
</evidence>
<dbReference type="PANTHER" id="PTHR43304">
    <property type="entry name" value="PHYTOCHROME-LIKE PROTEIN CPH1"/>
    <property type="match status" value="1"/>
</dbReference>
<dbReference type="InterPro" id="IPR000700">
    <property type="entry name" value="PAS-assoc_C"/>
</dbReference>
<comment type="caution">
    <text evidence="9">The sequence shown here is derived from an EMBL/GenBank/DDBJ whole genome shotgun (WGS) entry which is preliminary data.</text>
</comment>
<dbReference type="EC" id="2.7.13.3" evidence="2"/>
<dbReference type="Pfam" id="PF02518">
    <property type="entry name" value="HATPase_c"/>
    <property type="match status" value="1"/>
</dbReference>
<dbReference type="InterPro" id="IPR035965">
    <property type="entry name" value="PAS-like_dom_sf"/>
</dbReference>
<evidence type="ECO:0000256" key="3">
    <source>
        <dbReference type="ARBA" id="ARBA00022553"/>
    </source>
</evidence>
<dbReference type="InterPro" id="IPR036890">
    <property type="entry name" value="HATPase_C_sf"/>
</dbReference>
<dbReference type="InterPro" id="IPR003594">
    <property type="entry name" value="HATPase_dom"/>
</dbReference>
<dbReference type="SUPFAM" id="SSF55785">
    <property type="entry name" value="PYP-like sensor domain (PAS domain)"/>
    <property type="match status" value="3"/>
</dbReference>
<dbReference type="CDD" id="cd00130">
    <property type="entry name" value="PAS"/>
    <property type="match status" value="2"/>
</dbReference>
<dbReference type="SMART" id="SM00387">
    <property type="entry name" value="HATPase_c"/>
    <property type="match status" value="1"/>
</dbReference>
<name>A0ABU9CKH8_9BURK</name>
<dbReference type="PROSITE" id="PS50112">
    <property type="entry name" value="PAS"/>
    <property type="match status" value="2"/>
</dbReference>
<protein>
    <recommendedName>
        <fullName evidence="2">histidine kinase</fullName>
        <ecNumber evidence="2">2.7.13.3</ecNumber>
    </recommendedName>
</protein>
<dbReference type="Pfam" id="PF00512">
    <property type="entry name" value="HisKA"/>
    <property type="match status" value="1"/>
</dbReference>
<dbReference type="PRINTS" id="PR00344">
    <property type="entry name" value="BCTRLSENSOR"/>
</dbReference>
<dbReference type="InterPro" id="IPR000014">
    <property type="entry name" value="PAS"/>
</dbReference>
<dbReference type="SMART" id="SM00091">
    <property type="entry name" value="PAS"/>
    <property type="match status" value="2"/>
</dbReference>
<dbReference type="InterPro" id="IPR013656">
    <property type="entry name" value="PAS_4"/>
</dbReference>
<dbReference type="InterPro" id="IPR005467">
    <property type="entry name" value="His_kinase_dom"/>
</dbReference>
<evidence type="ECO:0000256" key="5">
    <source>
        <dbReference type="ARBA" id="ARBA00022777"/>
    </source>
</evidence>
<evidence type="ECO:0000259" key="7">
    <source>
        <dbReference type="PROSITE" id="PS50112"/>
    </source>
</evidence>
<feature type="domain" description="PAS" evidence="7">
    <location>
        <begin position="66"/>
        <end position="112"/>
    </location>
</feature>
<dbReference type="NCBIfam" id="TIGR00229">
    <property type="entry name" value="sensory_box"/>
    <property type="match status" value="2"/>
</dbReference>
<dbReference type="RefSeq" id="WP_341412057.1">
    <property type="nucleotide sequence ID" value="NZ_JBBUTH010000009.1"/>
</dbReference>
<dbReference type="EMBL" id="JBBUTH010000009">
    <property type="protein sequence ID" value="MEK8052347.1"/>
    <property type="molecule type" value="Genomic_DNA"/>
</dbReference>
<proteinExistence type="predicted"/>
<dbReference type="CDD" id="cd00082">
    <property type="entry name" value="HisKA"/>
    <property type="match status" value="1"/>
</dbReference>
<dbReference type="InterPro" id="IPR036097">
    <property type="entry name" value="HisK_dim/P_sf"/>
</dbReference>
<comment type="catalytic activity">
    <reaction evidence="1">
        <text>ATP + protein L-histidine = ADP + protein N-phospho-L-histidine.</text>
        <dbReference type="EC" id="2.7.13.3"/>
    </reaction>
</comment>
<evidence type="ECO:0000259" key="8">
    <source>
        <dbReference type="PROSITE" id="PS50113"/>
    </source>
</evidence>
<dbReference type="Pfam" id="PF08448">
    <property type="entry name" value="PAS_4"/>
    <property type="match status" value="1"/>
</dbReference>
<dbReference type="InterPro" id="IPR013655">
    <property type="entry name" value="PAS_fold_3"/>
</dbReference>
<keyword evidence="3" id="KW-0597">Phosphoprotein</keyword>
<dbReference type="InterPro" id="IPR003661">
    <property type="entry name" value="HisK_dim/P_dom"/>
</dbReference>
<dbReference type="PROSITE" id="PS50113">
    <property type="entry name" value="PAC"/>
    <property type="match status" value="1"/>
</dbReference>
<feature type="domain" description="Histidine kinase" evidence="6">
    <location>
        <begin position="520"/>
        <end position="737"/>
    </location>
</feature>
<dbReference type="Proteomes" id="UP001365405">
    <property type="component" value="Unassembled WGS sequence"/>
</dbReference>
<dbReference type="SUPFAM" id="SSF47384">
    <property type="entry name" value="Homodimeric domain of signal transducing histidine kinase"/>
    <property type="match status" value="1"/>
</dbReference>
<accession>A0ABU9CKH8</accession>
<dbReference type="Gene3D" id="3.30.565.10">
    <property type="entry name" value="Histidine kinase-like ATPase, C-terminal domain"/>
    <property type="match status" value="1"/>
</dbReference>
<dbReference type="Gene3D" id="1.10.287.130">
    <property type="match status" value="1"/>
</dbReference>
<dbReference type="SUPFAM" id="SSF55874">
    <property type="entry name" value="ATPase domain of HSP90 chaperone/DNA topoisomerase II/histidine kinase"/>
    <property type="match status" value="1"/>
</dbReference>